<evidence type="ECO:0000256" key="1">
    <source>
        <dbReference type="ARBA" id="ARBA00008056"/>
    </source>
</evidence>
<keyword evidence="8" id="KW-1185">Reference proteome</keyword>
<evidence type="ECO:0000256" key="5">
    <source>
        <dbReference type="RuleBase" id="RU003682"/>
    </source>
</evidence>
<accession>A0AAW1MLT4</accession>
<protein>
    <recommendedName>
        <fullName evidence="6">Fe2OG dioxygenase domain-containing protein</fullName>
    </recommendedName>
</protein>
<proteinExistence type="inferred from homology"/>
<dbReference type="InterPro" id="IPR044861">
    <property type="entry name" value="IPNS-like_FE2OG_OXY"/>
</dbReference>
<gene>
    <name evidence="7" type="ORF">RND81_02G007500</name>
</gene>
<evidence type="ECO:0000256" key="4">
    <source>
        <dbReference type="ARBA" id="ARBA00023004"/>
    </source>
</evidence>
<dbReference type="PROSITE" id="PS51471">
    <property type="entry name" value="FE2OG_OXY"/>
    <property type="match status" value="1"/>
</dbReference>
<comment type="caution">
    <text evidence="7">The sequence shown here is derived from an EMBL/GenBank/DDBJ whole genome shotgun (WGS) entry which is preliminary data.</text>
</comment>
<evidence type="ECO:0000313" key="8">
    <source>
        <dbReference type="Proteomes" id="UP001443914"/>
    </source>
</evidence>
<keyword evidence="2 5" id="KW-0479">Metal-binding</keyword>
<dbReference type="GO" id="GO:0046872">
    <property type="term" value="F:metal ion binding"/>
    <property type="evidence" value="ECO:0007669"/>
    <property type="project" value="UniProtKB-KW"/>
</dbReference>
<dbReference type="Proteomes" id="UP001443914">
    <property type="component" value="Unassembled WGS sequence"/>
</dbReference>
<dbReference type="InterPro" id="IPR005123">
    <property type="entry name" value="Oxoglu/Fe-dep_dioxygenase_dom"/>
</dbReference>
<evidence type="ECO:0000256" key="2">
    <source>
        <dbReference type="ARBA" id="ARBA00022723"/>
    </source>
</evidence>
<dbReference type="GO" id="GO:0051213">
    <property type="term" value="F:dioxygenase activity"/>
    <property type="evidence" value="ECO:0007669"/>
    <property type="project" value="UniProtKB-ARBA"/>
</dbReference>
<keyword evidence="3 5" id="KW-0560">Oxidoreductase</keyword>
<organism evidence="7 8">
    <name type="scientific">Saponaria officinalis</name>
    <name type="common">Common soapwort</name>
    <name type="synonym">Lychnis saponaria</name>
    <dbReference type="NCBI Taxonomy" id="3572"/>
    <lineage>
        <taxon>Eukaryota</taxon>
        <taxon>Viridiplantae</taxon>
        <taxon>Streptophyta</taxon>
        <taxon>Embryophyta</taxon>
        <taxon>Tracheophyta</taxon>
        <taxon>Spermatophyta</taxon>
        <taxon>Magnoliopsida</taxon>
        <taxon>eudicotyledons</taxon>
        <taxon>Gunneridae</taxon>
        <taxon>Pentapetalae</taxon>
        <taxon>Caryophyllales</taxon>
        <taxon>Caryophyllaceae</taxon>
        <taxon>Caryophylleae</taxon>
        <taxon>Saponaria</taxon>
    </lineage>
</organism>
<dbReference type="InterPro" id="IPR026992">
    <property type="entry name" value="DIOX_N"/>
</dbReference>
<dbReference type="Gene3D" id="2.60.120.330">
    <property type="entry name" value="B-lactam Antibiotic, Isopenicillin N Synthase, Chain"/>
    <property type="match status" value="1"/>
</dbReference>
<keyword evidence="4 5" id="KW-0408">Iron</keyword>
<feature type="domain" description="Fe2OG dioxygenase" evidence="6">
    <location>
        <begin position="204"/>
        <end position="310"/>
    </location>
</feature>
<dbReference type="Pfam" id="PF03171">
    <property type="entry name" value="2OG-FeII_Oxy"/>
    <property type="match status" value="1"/>
</dbReference>
<evidence type="ECO:0000313" key="7">
    <source>
        <dbReference type="EMBL" id="KAK9747670.1"/>
    </source>
</evidence>
<dbReference type="AlphaFoldDB" id="A0AAW1MLT4"/>
<evidence type="ECO:0000259" key="6">
    <source>
        <dbReference type="PROSITE" id="PS51471"/>
    </source>
</evidence>
<dbReference type="SUPFAM" id="SSF51197">
    <property type="entry name" value="Clavaminate synthase-like"/>
    <property type="match status" value="1"/>
</dbReference>
<sequence>MEIISSKEAEINELKNAKATVKGMFDTGITTVPKIFKNPMELWNDESTDARDTSLKIPVIDLKGFEKDECRRNEIVSEILAASQTWGMFHVTGHGVPKDITDAMLESVRKFNEQPMELKSELYSHDPSKKVRYHMSINPISFDPVWKDTFSAHYEDLPTEDSEAFVPSICRKPMSDYVTYVTELKETLSELMSEALGLRTDYLKSSGCVEARKLVCHYSPPCPEPSSTMSTSKHSDPFFLTFLVQNEVDGLQAHYQNQWIDVTFKDNAILVVIGDLLQLITNDIFKSTVHRVVASSTGPRLSAGAFFLPSTRNHARLYGPIQEVLEMNNVAGIYKETSFIQYIKTFPRKGPCGYKTLSKFWV</sequence>
<dbReference type="PANTHER" id="PTHR10209">
    <property type="entry name" value="OXIDOREDUCTASE, 2OG-FE II OXYGENASE FAMILY PROTEIN"/>
    <property type="match status" value="1"/>
</dbReference>
<dbReference type="InterPro" id="IPR027443">
    <property type="entry name" value="IPNS-like_sf"/>
</dbReference>
<dbReference type="Pfam" id="PF14226">
    <property type="entry name" value="DIOX_N"/>
    <property type="match status" value="1"/>
</dbReference>
<reference evidence="7" key="1">
    <citation type="submission" date="2024-03" db="EMBL/GenBank/DDBJ databases">
        <title>WGS assembly of Saponaria officinalis var. Norfolk2.</title>
        <authorList>
            <person name="Jenkins J."/>
            <person name="Shu S."/>
            <person name="Grimwood J."/>
            <person name="Barry K."/>
            <person name="Goodstein D."/>
            <person name="Schmutz J."/>
            <person name="Leebens-Mack J."/>
            <person name="Osbourn A."/>
        </authorList>
    </citation>
    <scope>NUCLEOTIDE SEQUENCE [LARGE SCALE GENOMIC DNA]</scope>
    <source>
        <strain evidence="7">JIC</strain>
    </source>
</reference>
<name>A0AAW1MLT4_SAPOF</name>
<evidence type="ECO:0000256" key="3">
    <source>
        <dbReference type="ARBA" id="ARBA00023002"/>
    </source>
</evidence>
<dbReference type="EMBL" id="JBDFQZ010000002">
    <property type="protein sequence ID" value="KAK9747670.1"/>
    <property type="molecule type" value="Genomic_DNA"/>
</dbReference>
<dbReference type="PANTHER" id="PTHR10209:SF714">
    <property type="entry name" value="1-AMINOCYCLOPROPANE-1-CARBOXYLATE OXIDASE HOMOLOG 11-RELATED"/>
    <property type="match status" value="1"/>
</dbReference>
<comment type="similarity">
    <text evidence="1 5">Belongs to the iron/ascorbate-dependent oxidoreductase family.</text>
</comment>